<dbReference type="Pfam" id="PF07724">
    <property type="entry name" value="AAA_2"/>
    <property type="match status" value="1"/>
</dbReference>
<dbReference type="CDD" id="cd19499">
    <property type="entry name" value="RecA-like_ClpB_Hsp104-like"/>
    <property type="match status" value="1"/>
</dbReference>
<comment type="similarity">
    <text evidence="1">Belongs to the ClpA/ClpB family.</text>
</comment>
<comment type="caution">
    <text evidence="8">The sequence shown here is derived from an EMBL/GenBank/DDBJ whole genome shotgun (WGS) entry which is preliminary data.</text>
</comment>
<dbReference type="PANTHER" id="PTHR11638">
    <property type="entry name" value="ATP-DEPENDENT CLP PROTEASE"/>
    <property type="match status" value="1"/>
</dbReference>
<feature type="domain" description="Clp R" evidence="7">
    <location>
        <begin position="10"/>
        <end position="151"/>
    </location>
</feature>
<dbReference type="Pfam" id="PF23569">
    <property type="entry name" value="NBD_SMAX1"/>
    <property type="match status" value="1"/>
</dbReference>
<dbReference type="Pfam" id="PF02861">
    <property type="entry name" value="Clp_N"/>
    <property type="match status" value="1"/>
</dbReference>
<evidence type="ECO:0000313" key="8">
    <source>
        <dbReference type="EMBL" id="MBO1073706.1"/>
    </source>
</evidence>
<reference evidence="8 9" key="1">
    <citation type="submission" date="2020-09" db="EMBL/GenBank/DDBJ databases">
        <title>Roseomonas.</title>
        <authorList>
            <person name="Zhu W."/>
        </authorList>
    </citation>
    <scope>NUCLEOTIDE SEQUENCE [LARGE SCALE GENOMIC DNA]</scope>
    <source>
        <strain evidence="8 9">1311</strain>
    </source>
</reference>
<dbReference type="InterPro" id="IPR050130">
    <property type="entry name" value="ClpA_ClpB"/>
</dbReference>
<dbReference type="InterPro" id="IPR028299">
    <property type="entry name" value="ClpA/B_CS2"/>
</dbReference>
<dbReference type="InterPro" id="IPR018368">
    <property type="entry name" value="ClpA/B_CS1"/>
</dbReference>
<dbReference type="InterPro" id="IPR004176">
    <property type="entry name" value="Clp_R_N"/>
</dbReference>
<evidence type="ECO:0000256" key="5">
    <source>
        <dbReference type="ARBA" id="ARBA00023186"/>
    </source>
</evidence>
<dbReference type="NCBIfam" id="TIGR03345">
    <property type="entry name" value="VI_ClpV1"/>
    <property type="match status" value="1"/>
</dbReference>
<organism evidence="8 9">
    <name type="scientific">Roseomonas marmotae</name>
    <dbReference type="NCBI Taxonomy" id="2768161"/>
    <lineage>
        <taxon>Bacteria</taxon>
        <taxon>Pseudomonadati</taxon>
        <taxon>Pseudomonadota</taxon>
        <taxon>Alphaproteobacteria</taxon>
        <taxon>Acetobacterales</taxon>
        <taxon>Roseomonadaceae</taxon>
        <taxon>Roseomonas</taxon>
    </lineage>
</organism>
<dbReference type="Pfam" id="PF17871">
    <property type="entry name" value="AAA_lid_9"/>
    <property type="match status" value="1"/>
</dbReference>
<accession>A0ABS3K8A4</accession>
<dbReference type="PROSITE" id="PS00871">
    <property type="entry name" value="CLPAB_2"/>
    <property type="match status" value="1"/>
</dbReference>
<dbReference type="Proteomes" id="UP001518990">
    <property type="component" value="Unassembled WGS sequence"/>
</dbReference>
<evidence type="ECO:0000256" key="2">
    <source>
        <dbReference type="ARBA" id="ARBA00022737"/>
    </source>
</evidence>
<evidence type="ECO:0000313" key="9">
    <source>
        <dbReference type="Proteomes" id="UP001518990"/>
    </source>
</evidence>
<dbReference type="InterPro" id="IPR019489">
    <property type="entry name" value="Clp_ATPase_C"/>
</dbReference>
<proteinExistence type="inferred from homology"/>
<dbReference type="PRINTS" id="PR00300">
    <property type="entry name" value="CLPPROTEASEA"/>
</dbReference>
<evidence type="ECO:0000256" key="6">
    <source>
        <dbReference type="PROSITE-ProRule" id="PRU01251"/>
    </source>
</evidence>
<dbReference type="Gene3D" id="3.40.50.300">
    <property type="entry name" value="P-loop containing nucleotide triphosphate hydrolases"/>
    <property type="match status" value="3"/>
</dbReference>
<dbReference type="InterPro" id="IPR027417">
    <property type="entry name" value="P-loop_NTPase"/>
</dbReference>
<evidence type="ECO:0000256" key="3">
    <source>
        <dbReference type="ARBA" id="ARBA00022741"/>
    </source>
</evidence>
<protein>
    <submittedName>
        <fullName evidence="8">Type VI secretion system ATPase TssH</fullName>
    </submittedName>
</protein>
<dbReference type="InterPro" id="IPR003593">
    <property type="entry name" value="AAA+_ATPase"/>
</dbReference>
<keyword evidence="5" id="KW-0143">Chaperone</keyword>
<dbReference type="SUPFAM" id="SSF52540">
    <property type="entry name" value="P-loop containing nucleoside triphosphate hydrolases"/>
    <property type="match status" value="2"/>
</dbReference>
<dbReference type="SMART" id="SM01086">
    <property type="entry name" value="ClpB_D2-small"/>
    <property type="match status" value="1"/>
</dbReference>
<dbReference type="PROSITE" id="PS00870">
    <property type="entry name" value="CLPAB_1"/>
    <property type="match status" value="1"/>
</dbReference>
<keyword evidence="9" id="KW-1185">Reference proteome</keyword>
<dbReference type="Gene3D" id="1.10.1780.10">
    <property type="entry name" value="Clp, N-terminal domain"/>
    <property type="match status" value="1"/>
</dbReference>
<dbReference type="PANTHER" id="PTHR11638:SF184">
    <property type="entry name" value="ATPASE WITH CHAPERONE ACTIVITY"/>
    <property type="match status" value="1"/>
</dbReference>
<dbReference type="InterPro" id="IPR001270">
    <property type="entry name" value="ClpA/B"/>
</dbReference>
<sequence length="871" mass="94016">MTGISRQSLFGRLNPTCFRSLEAATAHCKLLGHSYVELVHWLQQLMELPDSDIRRILAAYEVDAGRLGHDVTRALDRLPRGATFVSDLSEHVEVAAQEAWLVASLAHGAGQIRSGHLLEACLSSRALSHVLLGISAEFSKLRPERLRDEFDRILQGSPEVDAAGPVAVPQASGAQAEVLARYTVDLTESARAGKLDPVIGRDAEMRRLIDVLMRRRQNNPVLTGEAGVGKTAVVEGLALKIAAGEVPPSLRDVSLLALDISLLQAGAGVKGEFEQRLSKLVEAVQAAPRPVILFMDELHMLVGAGGQEGTGDAANLLKPALARGALRTIGATTWAEYRRHIEQDAALSRRFQPIPVAEPDNALAMTMMRRMVASLERHHEVEILDEAVEAAVILSRRYIPARQLPDKALSLLDTACARVANSQHARPDPVAHQQRQLDALGLEQEILAREEAEGTGRRQRRDEVEAAITTARAELARLEACWQRDLERVGCLRRARAARRAGEASDAPPPPGSADAPPLVLDRVDRQAVAAIVQDWTGIPTGRLLKDEAATLLSLPAMLSARVIGQDQALEAIARRVQTSRAGLEDPAKPIGVFLLCGPSGVGKTETALALAEALVGGESNLITINMSEFQEAHTVSSLKGAPPGYVGHGQGGVLTEAVRRRPHAVILLDEVEKAHPDVHKLFFQVFDKGVMEDGEGRRIDFRNTLILLTSNIGSEEITRLCRPQGEGASPAQPEAAALEAALHRPLRQVFPPALLGRMVVLPYYPLSDAVLERVVRLQLGRIAERMMQAHDLPFTYSDGVVALIAARARQVDSGGRMIDAILTGTVLPTISRHILTHQGTSHAPGAVRLDVRHGEVAYDFGEAASQAAVA</sequence>
<dbReference type="RefSeq" id="WP_207445304.1">
    <property type="nucleotide sequence ID" value="NZ_CP061091.1"/>
</dbReference>
<dbReference type="Pfam" id="PF10431">
    <property type="entry name" value="ClpB_D2-small"/>
    <property type="match status" value="1"/>
</dbReference>
<evidence type="ECO:0000256" key="1">
    <source>
        <dbReference type="ARBA" id="ARBA00008675"/>
    </source>
</evidence>
<dbReference type="InterPro" id="IPR058680">
    <property type="entry name" value="NBD_SMAX1-like"/>
</dbReference>
<dbReference type="InterPro" id="IPR017729">
    <property type="entry name" value="ATPase_T6SS_ClpV1"/>
</dbReference>
<dbReference type="SUPFAM" id="SSF81923">
    <property type="entry name" value="Double Clp-N motif"/>
    <property type="match status" value="1"/>
</dbReference>
<dbReference type="SMART" id="SM00382">
    <property type="entry name" value="AAA"/>
    <property type="match status" value="2"/>
</dbReference>
<dbReference type="InterPro" id="IPR003959">
    <property type="entry name" value="ATPase_AAA_core"/>
</dbReference>
<dbReference type="Gene3D" id="1.10.8.60">
    <property type="match status" value="1"/>
</dbReference>
<dbReference type="InterPro" id="IPR036628">
    <property type="entry name" value="Clp_N_dom_sf"/>
</dbReference>
<dbReference type="InterPro" id="IPR041546">
    <property type="entry name" value="ClpA/ClpB_AAA_lid"/>
</dbReference>
<evidence type="ECO:0000256" key="4">
    <source>
        <dbReference type="ARBA" id="ARBA00022840"/>
    </source>
</evidence>
<gene>
    <name evidence="8" type="primary">tssH</name>
    <name evidence="8" type="ORF">IAI60_03705</name>
</gene>
<name>A0ABS3K8A4_9PROT</name>
<dbReference type="CDD" id="cd00009">
    <property type="entry name" value="AAA"/>
    <property type="match status" value="1"/>
</dbReference>
<evidence type="ECO:0000259" key="7">
    <source>
        <dbReference type="PROSITE" id="PS51903"/>
    </source>
</evidence>
<dbReference type="PROSITE" id="PS51903">
    <property type="entry name" value="CLP_R"/>
    <property type="match status" value="1"/>
</dbReference>
<keyword evidence="2 6" id="KW-0677">Repeat</keyword>
<keyword evidence="4" id="KW-0067">ATP-binding</keyword>
<dbReference type="EMBL" id="JACTNF010000003">
    <property type="protein sequence ID" value="MBO1073706.1"/>
    <property type="molecule type" value="Genomic_DNA"/>
</dbReference>
<keyword evidence="3" id="KW-0547">Nucleotide-binding</keyword>